<protein>
    <submittedName>
        <fullName evidence="1">Uncharacterized protein</fullName>
    </submittedName>
</protein>
<keyword evidence="2" id="KW-1185">Reference proteome</keyword>
<dbReference type="OrthoDB" id="4543704at2"/>
<organism evidence="1 2">
    <name type="scientific">Nocardia bhagyanarayanae</name>
    <dbReference type="NCBI Taxonomy" id="1215925"/>
    <lineage>
        <taxon>Bacteria</taxon>
        <taxon>Bacillati</taxon>
        <taxon>Actinomycetota</taxon>
        <taxon>Actinomycetes</taxon>
        <taxon>Mycobacteriales</taxon>
        <taxon>Nocardiaceae</taxon>
        <taxon>Nocardia</taxon>
    </lineage>
</organism>
<gene>
    <name evidence="1" type="ORF">FB390_6648</name>
</gene>
<evidence type="ECO:0000313" key="1">
    <source>
        <dbReference type="EMBL" id="TQM26451.1"/>
    </source>
</evidence>
<accession>A0A543EY02</accession>
<comment type="caution">
    <text evidence="1">The sequence shown here is derived from an EMBL/GenBank/DDBJ whole genome shotgun (WGS) entry which is preliminary data.</text>
</comment>
<dbReference type="RefSeq" id="WP_141812989.1">
    <property type="nucleotide sequence ID" value="NZ_VFPG01000002.1"/>
</dbReference>
<dbReference type="AlphaFoldDB" id="A0A543EY02"/>
<name>A0A543EY02_9NOCA</name>
<evidence type="ECO:0000313" key="2">
    <source>
        <dbReference type="Proteomes" id="UP000316331"/>
    </source>
</evidence>
<reference evidence="1 2" key="1">
    <citation type="submission" date="2019-06" db="EMBL/GenBank/DDBJ databases">
        <title>Sequencing the genomes of 1000 actinobacteria strains.</title>
        <authorList>
            <person name="Klenk H.-P."/>
        </authorList>
    </citation>
    <scope>NUCLEOTIDE SEQUENCE [LARGE SCALE GENOMIC DNA]</scope>
    <source>
        <strain evidence="1 2">DSM 103495</strain>
    </source>
</reference>
<dbReference type="Proteomes" id="UP000316331">
    <property type="component" value="Unassembled WGS sequence"/>
</dbReference>
<dbReference type="EMBL" id="VFPG01000002">
    <property type="protein sequence ID" value="TQM26451.1"/>
    <property type="molecule type" value="Genomic_DNA"/>
</dbReference>
<sequence>MSNCDHKSCAKEDFEEHLGKLAAAAFLDDEELIRVCQNERVGPVVDYRSPLNAVEVKALKTRDLERLRGAYRKQTDSGLLIEVRELEKTWFVTLDGSAAAGERSQYLGAPSVRSLADKLGPLLVELEAQGVDDYYAAGWRLGGQVAALVHGGSCSVAEIPGVGPGIFLAALQYGHSRPHSLDRAVRDRVQDWLDSDSSKMVASFDGEDGLRCGVLVLPPAGVGFTMMRSLSEDFPDPTSLPTEPLTLPKGLDTLIIVAGNHAMRFTPPDLWTRMVLHP</sequence>
<proteinExistence type="predicted"/>